<feature type="signal peptide" evidence="1">
    <location>
        <begin position="1"/>
        <end position="20"/>
    </location>
</feature>
<dbReference type="RefSeq" id="WP_263415185.1">
    <property type="nucleotide sequence ID" value="NZ_BAABBH010000002.1"/>
</dbReference>
<keyword evidence="1" id="KW-0732">Signal</keyword>
<reference evidence="2 3" key="1">
    <citation type="submission" date="2024-12" db="EMBL/GenBank/DDBJ databases">
        <authorList>
            <person name="Lee Y."/>
        </authorList>
    </citation>
    <scope>NUCLEOTIDE SEQUENCE [LARGE SCALE GENOMIC DNA]</scope>
    <source>
        <strain evidence="2 3">03SUJ4</strain>
    </source>
</reference>
<name>A0ABW9KLX3_9BACT</name>
<comment type="caution">
    <text evidence="2">The sequence shown here is derived from an EMBL/GenBank/DDBJ whole genome shotgun (WGS) entry which is preliminary data.</text>
</comment>
<dbReference type="InterPro" id="IPR013424">
    <property type="entry name" value="Ice-binding_C"/>
</dbReference>
<feature type="chain" id="PRO_5047150097" evidence="1">
    <location>
        <begin position="21"/>
        <end position="174"/>
    </location>
</feature>
<evidence type="ECO:0000256" key="1">
    <source>
        <dbReference type="SAM" id="SignalP"/>
    </source>
</evidence>
<dbReference type="NCBIfam" id="TIGR02595">
    <property type="entry name" value="PEP_CTERM"/>
    <property type="match status" value="1"/>
</dbReference>
<organism evidence="2 3">
    <name type="scientific">Terriglobus aquaticus</name>
    <dbReference type="NCBI Taxonomy" id="940139"/>
    <lineage>
        <taxon>Bacteria</taxon>
        <taxon>Pseudomonadati</taxon>
        <taxon>Acidobacteriota</taxon>
        <taxon>Terriglobia</taxon>
        <taxon>Terriglobales</taxon>
        <taxon>Acidobacteriaceae</taxon>
        <taxon>Terriglobus</taxon>
    </lineage>
</organism>
<gene>
    <name evidence="2" type="ORF">ACK2TP_13350</name>
</gene>
<keyword evidence="3" id="KW-1185">Reference proteome</keyword>
<dbReference type="Proteomes" id="UP001634747">
    <property type="component" value="Unassembled WGS sequence"/>
</dbReference>
<accession>A0ABW9KLX3</accession>
<evidence type="ECO:0000313" key="2">
    <source>
        <dbReference type="EMBL" id="MFN2976754.1"/>
    </source>
</evidence>
<dbReference type="EMBL" id="JBJYXY010000001">
    <property type="protein sequence ID" value="MFN2976754.1"/>
    <property type="molecule type" value="Genomic_DNA"/>
</dbReference>
<protein>
    <submittedName>
        <fullName evidence="2">PEP-CTERM sorting domain-containing protein</fullName>
    </submittedName>
</protein>
<evidence type="ECO:0000313" key="3">
    <source>
        <dbReference type="Proteomes" id="UP001634747"/>
    </source>
</evidence>
<sequence>MRGFVPALFSLLLLPVAAHADTFNISVSTDSTTYSGSISGANQGDGSFLITSVSPGFAGFPGTISVTDPTNSVFGADDLFFPADSRLFDVNGLELSGIFGTANLYLFNGGPGYYIQGFDSAGNYFNQAATVSLSTLGSAPEPSSVLLSFTGLLAIGGVFLSKRFTASASSATLA</sequence>
<proteinExistence type="predicted"/>